<proteinExistence type="predicted"/>
<accession>A0A5J5KYM6</accession>
<feature type="region of interest" description="Disordered" evidence="1">
    <location>
        <begin position="77"/>
        <end position="101"/>
    </location>
</feature>
<dbReference type="Proteomes" id="UP000325957">
    <property type="component" value="Unassembled WGS sequence"/>
</dbReference>
<dbReference type="Pfam" id="PF13443">
    <property type="entry name" value="HTH_26"/>
    <property type="match status" value="1"/>
</dbReference>
<comment type="caution">
    <text evidence="3">The sequence shown here is derived from an EMBL/GenBank/DDBJ whole genome shotgun (WGS) entry which is preliminary data.</text>
</comment>
<gene>
    <name evidence="3" type="ORF">FCK90_10425</name>
</gene>
<dbReference type="Gene3D" id="1.10.260.40">
    <property type="entry name" value="lambda repressor-like DNA-binding domains"/>
    <property type="match status" value="1"/>
</dbReference>
<sequence length="101" mass="10647">MMTTSVQAGAEVRAWMARLGIRQKDLAVALGVSQGPMSDRLRGKTSFSIDELATIAGEFDISLGELLGPHILQARQSPRQDLVSTGAGVGRVGLEPTTKGL</sequence>
<keyword evidence="4" id="KW-1185">Reference proteome</keyword>
<protein>
    <submittedName>
        <fullName evidence="3">Helix-turn-helix transcriptional regulator</fullName>
    </submittedName>
</protein>
<dbReference type="EMBL" id="SZWF01000014">
    <property type="protein sequence ID" value="KAA9393861.1"/>
    <property type="molecule type" value="Genomic_DNA"/>
</dbReference>
<reference evidence="3 4" key="1">
    <citation type="submission" date="2019-05" db="EMBL/GenBank/DDBJ databases">
        <title>Kocuria coralli sp. nov., a novel actinobacterium isolated from coral reef seawater.</title>
        <authorList>
            <person name="Li J."/>
        </authorList>
    </citation>
    <scope>NUCLEOTIDE SEQUENCE [LARGE SCALE GENOMIC DNA]</scope>
    <source>
        <strain evidence="3 4">SCSIO 13007</strain>
    </source>
</reference>
<evidence type="ECO:0000313" key="3">
    <source>
        <dbReference type="EMBL" id="KAA9393861.1"/>
    </source>
</evidence>
<dbReference type="InterPro" id="IPR001387">
    <property type="entry name" value="Cro/C1-type_HTH"/>
</dbReference>
<evidence type="ECO:0000313" key="4">
    <source>
        <dbReference type="Proteomes" id="UP000325957"/>
    </source>
</evidence>
<organism evidence="3 4">
    <name type="scientific">Kocuria coralli</name>
    <dbReference type="NCBI Taxonomy" id="1461025"/>
    <lineage>
        <taxon>Bacteria</taxon>
        <taxon>Bacillati</taxon>
        <taxon>Actinomycetota</taxon>
        <taxon>Actinomycetes</taxon>
        <taxon>Micrococcales</taxon>
        <taxon>Micrococcaceae</taxon>
        <taxon>Kocuria</taxon>
    </lineage>
</organism>
<evidence type="ECO:0000259" key="2">
    <source>
        <dbReference type="PROSITE" id="PS50943"/>
    </source>
</evidence>
<dbReference type="SUPFAM" id="SSF47413">
    <property type="entry name" value="lambda repressor-like DNA-binding domains"/>
    <property type="match status" value="1"/>
</dbReference>
<dbReference type="CDD" id="cd00093">
    <property type="entry name" value="HTH_XRE"/>
    <property type="match status" value="1"/>
</dbReference>
<dbReference type="RefSeq" id="WP_158034274.1">
    <property type="nucleotide sequence ID" value="NZ_ML708620.1"/>
</dbReference>
<evidence type="ECO:0000256" key="1">
    <source>
        <dbReference type="SAM" id="MobiDB-lite"/>
    </source>
</evidence>
<name>A0A5J5KYM6_9MICC</name>
<dbReference type="AlphaFoldDB" id="A0A5J5KYM6"/>
<dbReference type="GO" id="GO:0003677">
    <property type="term" value="F:DNA binding"/>
    <property type="evidence" value="ECO:0007669"/>
    <property type="project" value="InterPro"/>
</dbReference>
<dbReference type="InterPro" id="IPR010982">
    <property type="entry name" value="Lambda_DNA-bd_dom_sf"/>
</dbReference>
<dbReference type="SMART" id="SM00530">
    <property type="entry name" value="HTH_XRE"/>
    <property type="match status" value="1"/>
</dbReference>
<feature type="domain" description="HTH cro/C1-type" evidence="2">
    <location>
        <begin position="12"/>
        <end position="66"/>
    </location>
</feature>
<dbReference type="PROSITE" id="PS50943">
    <property type="entry name" value="HTH_CROC1"/>
    <property type="match status" value="1"/>
</dbReference>
<dbReference type="OrthoDB" id="4880423at2"/>